<reference evidence="2 3" key="1">
    <citation type="journal article" date="2019" name="Genome Biol. Evol.">
        <title>Day and night: Metabolic profiles and evolutionary relationships of six axenic non-marine cyanobacteria.</title>
        <authorList>
            <person name="Will S.E."/>
            <person name="Henke P."/>
            <person name="Boedeker C."/>
            <person name="Huang S."/>
            <person name="Brinkmann H."/>
            <person name="Rohde M."/>
            <person name="Jarek M."/>
            <person name="Friedl T."/>
            <person name="Seufert S."/>
            <person name="Schumacher M."/>
            <person name="Overmann J."/>
            <person name="Neumann-Schaal M."/>
            <person name="Petersen J."/>
        </authorList>
    </citation>
    <scope>NUCLEOTIDE SEQUENCE [LARGE SCALE GENOMIC DNA]</scope>
    <source>
        <strain evidence="2 3">SAG 39.79</strain>
    </source>
</reference>
<dbReference type="InterPro" id="IPR029060">
    <property type="entry name" value="PIN-like_dom_sf"/>
</dbReference>
<keyword evidence="3" id="KW-1185">Reference proteome</keyword>
<sequence>MSYYPIFLVDTGILVAFFNRNDRYHAQVYPFMMNSTSIMLTTVACITESLHLLPRNPLVQNDLLLMVAQEIIEIEHLQPNDFTRIVELNLQYADLKPDFADLALVTISERLDISAIAALDADFDIYRRYRKQPFDRVFRPS</sequence>
<evidence type="ECO:0000259" key="1">
    <source>
        <dbReference type="Pfam" id="PF01850"/>
    </source>
</evidence>
<accession>A0AB37UKH9</accession>
<dbReference type="RefSeq" id="WP_106170646.1">
    <property type="nucleotide sequence ID" value="NZ_JAVKZF010000001.1"/>
</dbReference>
<dbReference type="Proteomes" id="UP000282574">
    <property type="component" value="Unassembled WGS sequence"/>
</dbReference>
<dbReference type="AlphaFoldDB" id="A0AB37UKH9"/>
<name>A0AB37UKH9_9CYAN</name>
<feature type="domain" description="PIN" evidence="1">
    <location>
        <begin position="8"/>
        <end position="126"/>
    </location>
</feature>
<dbReference type="SUPFAM" id="SSF88723">
    <property type="entry name" value="PIN domain-like"/>
    <property type="match status" value="1"/>
</dbReference>
<comment type="caution">
    <text evidence="2">The sequence shown here is derived from an EMBL/GenBank/DDBJ whole genome shotgun (WGS) entry which is preliminary data.</text>
</comment>
<protein>
    <submittedName>
        <fullName evidence="2">Ribonuclease VapC</fullName>
    </submittedName>
</protein>
<organism evidence="2 3">
    <name type="scientific">Chroococcidiopsis cubana SAG 39.79</name>
    <dbReference type="NCBI Taxonomy" id="388085"/>
    <lineage>
        <taxon>Bacteria</taxon>
        <taxon>Bacillati</taxon>
        <taxon>Cyanobacteriota</taxon>
        <taxon>Cyanophyceae</taxon>
        <taxon>Chroococcidiopsidales</taxon>
        <taxon>Chroococcidiopsidaceae</taxon>
        <taxon>Chroococcidiopsis</taxon>
    </lineage>
</organism>
<dbReference type="Pfam" id="PF01850">
    <property type="entry name" value="PIN"/>
    <property type="match status" value="1"/>
</dbReference>
<dbReference type="InterPro" id="IPR002716">
    <property type="entry name" value="PIN_dom"/>
</dbReference>
<dbReference type="EMBL" id="RSCK01000019">
    <property type="protein sequence ID" value="RUT11919.1"/>
    <property type="molecule type" value="Genomic_DNA"/>
</dbReference>
<gene>
    <name evidence="2" type="primary">vapC</name>
    <name evidence="2" type="ORF">DSM107010_27270</name>
</gene>
<proteinExistence type="predicted"/>
<evidence type="ECO:0000313" key="2">
    <source>
        <dbReference type="EMBL" id="RUT11919.1"/>
    </source>
</evidence>
<dbReference type="Gene3D" id="3.40.50.1010">
    <property type="entry name" value="5'-nuclease"/>
    <property type="match status" value="1"/>
</dbReference>
<evidence type="ECO:0000313" key="3">
    <source>
        <dbReference type="Proteomes" id="UP000282574"/>
    </source>
</evidence>